<reference evidence="2" key="1">
    <citation type="journal article" date="2019" name="Int. J. Syst. Evol. Microbiol.">
        <title>The Global Catalogue of Microorganisms (GCM) 10K type strain sequencing project: providing services to taxonomists for standard genome sequencing and annotation.</title>
        <authorList>
            <consortium name="The Broad Institute Genomics Platform"/>
            <consortium name="The Broad Institute Genome Sequencing Center for Infectious Disease"/>
            <person name="Wu L."/>
            <person name="Ma J."/>
        </authorList>
    </citation>
    <scope>NUCLEOTIDE SEQUENCE [LARGE SCALE GENOMIC DNA]</scope>
    <source>
        <strain evidence="2">KCTC 42087</strain>
    </source>
</reference>
<dbReference type="RefSeq" id="WP_378285335.1">
    <property type="nucleotide sequence ID" value="NZ_JBHSON010000043.1"/>
</dbReference>
<keyword evidence="2" id="KW-1185">Reference proteome</keyword>
<dbReference type="EMBL" id="JBHSON010000043">
    <property type="protein sequence ID" value="MFC5749607.1"/>
    <property type="molecule type" value="Genomic_DNA"/>
</dbReference>
<protein>
    <recommendedName>
        <fullName evidence="3">TFIIB-type zinc ribbon-containing protein</fullName>
    </recommendedName>
</protein>
<evidence type="ECO:0000313" key="1">
    <source>
        <dbReference type="EMBL" id="MFC5749607.1"/>
    </source>
</evidence>
<accession>A0ABW1A4M9</accession>
<comment type="caution">
    <text evidence="1">The sequence shown here is derived from an EMBL/GenBank/DDBJ whole genome shotgun (WGS) entry which is preliminary data.</text>
</comment>
<sequence length="153" mass="17315">MEPLDRFRDPRTSAYDLAQEQILVRCPRCDGLAHVTGGRRFGCPGCGLARTAEGRGGAYARSTAEPAADPFFRLPLWLQTRTRHGWLWAYNAEHLDLIAGLVRARLRERERDAADGGRRNSTLVSRLPLWIKKAEHRDEVLRAVDRIRATLPS</sequence>
<proteinExistence type="predicted"/>
<organism evidence="1 2">
    <name type="scientific">Actinomadura rugatobispora</name>
    <dbReference type="NCBI Taxonomy" id="1994"/>
    <lineage>
        <taxon>Bacteria</taxon>
        <taxon>Bacillati</taxon>
        <taxon>Actinomycetota</taxon>
        <taxon>Actinomycetes</taxon>
        <taxon>Streptosporangiales</taxon>
        <taxon>Thermomonosporaceae</taxon>
        <taxon>Actinomadura</taxon>
    </lineage>
</organism>
<evidence type="ECO:0008006" key="3">
    <source>
        <dbReference type="Google" id="ProtNLM"/>
    </source>
</evidence>
<dbReference type="Proteomes" id="UP001596074">
    <property type="component" value="Unassembled WGS sequence"/>
</dbReference>
<evidence type="ECO:0000313" key="2">
    <source>
        <dbReference type="Proteomes" id="UP001596074"/>
    </source>
</evidence>
<gene>
    <name evidence="1" type="ORF">ACFPZN_28630</name>
</gene>
<name>A0ABW1A4M9_9ACTN</name>